<dbReference type="PROSITE" id="PS00893">
    <property type="entry name" value="NUDIX_BOX"/>
    <property type="match status" value="1"/>
</dbReference>
<comment type="cofactor">
    <cofactor evidence="1">
        <name>Mg(2+)</name>
        <dbReference type="ChEBI" id="CHEBI:18420"/>
    </cofactor>
</comment>
<accession>A0A4Y4DPF1</accession>
<dbReference type="RefSeq" id="WP_141362485.1">
    <property type="nucleotide sequence ID" value="NZ_BAAAJL010000008.1"/>
</dbReference>
<dbReference type="Pfam" id="PF00293">
    <property type="entry name" value="NUDIX"/>
    <property type="match status" value="1"/>
</dbReference>
<feature type="domain" description="Nudix hydrolase" evidence="3">
    <location>
        <begin position="1"/>
        <end position="127"/>
    </location>
</feature>
<name>A0A4Y4DPF1_GLUUR</name>
<dbReference type="EMBL" id="BJNY01000005">
    <property type="protein sequence ID" value="GED05420.1"/>
    <property type="molecule type" value="Genomic_DNA"/>
</dbReference>
<dbReference type="PANTHER" id="PTHR43046:SF16">
    <property type="entry name" value="ADP-RIBOSE PYROPHOSPHATASE YJHB-RELATED"/>
    <property type="match status" value="1"/>
</dbReference>
<dbReference type="AlphaFoldDB" id="A0A4Y4DPF1"/>
<dbReference type="InterPro" id="IPR020084">
    <property type="entry name" value="NUDIX_hydrolase_CS"/>
</dbReference>
<evidence type="ECO:0000256" key="1">
    <source>
        <dbReference type="ARBA" id="ARBA00001946"/>
    </source>
</evidence>
<organism evidence="4 5">
    <name type="scientific">Glutamicibacter uratoxydans</name>
    <name type="common">Arthrobacter uratoxydans</name>
    <dbReference type="NCBI Taxonomy" id="43667"/>
    <lineage>
        <taxon>Bacteria</taxon>
        <taxon>Bacillati</taxon>
        <taxon>Actinomycetota</taxon>
        <taxon>Actinomycetes</taxon>
        <taxon>Micrococcales</taxon>
        <taxon>Micrococcaceae</taxon>
        <taxon>Glutamicibacter</taxon>
    </lineage>
</organism>
<keyword evidence="2" id="KW-0378">Hydrolase</keyword>
<dbReference type="InterPro" id="IPR015797">
    <property type="entry name" value="NUDIX_hydrolase-like_dom_sf"/>
</dbReference>
<dbReference type="InterPro" id="IPR000086">
    <property type="entry name" value="NUDIX_hydrolase_dom"/>
</dbReference>
<protein>
    <recommendedName>
        <fullName evidence="3">Nudix hydrolase domain-containing protein</fullName>
    </recommendedName>
</protein>
<evidence type="ECO:0000313" key="4">
    <source>
        <dbReference type="EMBL" id="GED05420.1"/>
    </source>
</evidence>
<proteinExistence type="predicted"/>
<dbReference type="Gene3D" id="3.90.79.10">
    <property type="entry name" value="Nucleoside Triphosphate Pyrophosphohydrolase"/>
    <property type="match status" value="1"/>
</dbReference>
<dbReference type="GO" id="GO:0016787">
    <property type="term" value="F:hydrolase activity"/>
    <property type="evidence" value="ECO:0007669"/>
    <property type="project" value="UniProtKB-KW"/>
</dbReference>
<comment type="caution">
    <text evidence="4">The sequence shown here is derived from an EMBL/GenBank/DDBJ whole genome shotgun (WGS) entry which is preliminary data.</text>
</comment>
<gene>
    <name evidence="4" type="ORF">AUR04nite_09520</name>
</gene>
<dbReference type="PROSITE" id="PS51462">
    <property type="entry name" value="NUDIX"/>
    <property type="match status" value="1"/>
</dbReference>
<dbReference type="Proteomes" id="UP000316612">
    <property type="component" value="Unassembled WGS sequence"/>
</dbReference>
<dbReference type="OrthoDB" id="21342at2"/>
<dbReference type="CDD" id="cd04683">
    <property type="entry name" value="NUDIX_Hydrolase"/>
    <property type="match status" value="1"/>
</dbReference>
<evidence type="ECO:0000256" key="2">
    <source>
        <dbReference type="ARBA" id="ARBA00022801"/>
    </source>
</evidence>
<sequence>MIAVAYVVFRRGGRVMLQQRAGTGFLDGYWGAGAAGHVEPGESVHQAACREAFEELGIHLRPEDLDPLAVLHRAPDRVDFFFQCTSWDGEPRLMEAHKAADLRWFEVEDLPAPVVPHELHVLQRLGGGLPGIISLGDFTALDDSEAPAAHGS</sequence>
<dbReference type="PANTHER" id="PTHR43046">
    <property type="entry name" value="GDP-MANNOSE MANNOSYL HYDROLASE"/>
    <property type="match status" value="1"/>
</dbReference>
<keyword evidence="5" id="KW-1185">Reference proteome</keyword>
<reference evidence="4 5" key="1">
    <citation type="submission" date="2019-06" db="EMBL/GenBank/DDBJ databases">
        <title>Whole genome shotgun sequence of Glutamicibacter uratoxydans NBRC 15515.</title>
        <authorList>
            <person name="Hosoyama A."/>
            <person name="Uohara A."/>
            <person name="Ohji S."/>
            <person name="Ichikawa N."/>
        </authorList>
    </citation>
    <scope>NUCLEOTIDE SEQUENCE [LARGE SCALE GENOMIC DNA]</scope>
    <source>
        <strain evidence="4 5">NBRC 15515</strain>
    </source>
</reference>
<dbReference type="SUPFAM" id="SSF55811">
    <property type="entry name" value="Nudix"/>
    <property type="match status" value="1"/>
</dbReference>
<evidence type="ECO:0000259" key="3">
    <source>
        <dbReference type="PROSITE" id="PS51462"/>
    </source>
</evidence>
<evidence type="ECO:0000313" key="5">
    <source>
        <dbReference type="Proteomes" id="UP000316612"/>
    </source>
</evidence>